<evidence type="ECO:0000256" key="6">
    <source>
        <dbReference type="ARBA" id="ARBA00022777"/>
    </source>
</evidence>
<dbReference type="Gene3D" id="1.10.510.10">
    <property type="entry name" value="Transferase(Phosphotransferase) domain 1"/>
    <property type="match status" value="1"/>
</dbReference>
<dbReference type="InterPro" id="IPR007890">
    <property type="entry name" value="CHASE2"/>
</dbReference>
<dbReference type="PANTHER" id="PTHR43671">
    <property type="entry name" value="SERINE/THREONINE-PROTEIN KINASE NEK"/>
    <property type="match status" value="1"/>
</dbReference>
<keyword evidence="9" id="KW-1133">Transmembrane helix</keyword>
<dbReference type="InterPro" id="IPR017441">
    <property type="entry name" value="Protein_kinase_ATP_BS"/>
</dbReference>
<keyword evidence="6 11" id="KW-0418">Kinase</keyword>
<comment type="similarity">
    <text evidence="1">Belongs to the protein kinase superfamily. NEK Ser/Thr protein kinase family. NIMA subfamily.</text>
</comment>
<dbReference type="Proteomes" id="UP000244223">
    <property type="component" value="Unassembled WGS sequence"/>
</dbReference>
<evidence type="ECO:0000256" key="3">
    <source>
        <dbReference type="ARBA" id="ARBA00022527"/>
    </source>
</evidence>
<dbReference type="InterPro" id="IPR011990">
    <property type="entry name" value="TPR-like_helical_dom_sf"/>
</dbReference>
<dbReference type="EC" id="2.7.11.1" evidence="2"/>
<name>A0A2T5IWG7_9GAMM</name>
<sequence>MPKVTLSWKSDWFIGLVITSFMAVIAASPLIENLERNAYDMGVRSSHHEAGDKIAVIAIDDESISNIGRWPWPRSYLAEMVNGLNQGGAKAIGLPIFLSEPQVDPGLKSLRELNEFYAQQLAPMADNAAIGELGMKLAEAESALNTDQQLADSFANAKNVVLPMQFVLGAMQGHPDGELPAYVTRNQITNIQDDKDASSLGMTPPETNQAVPPVAQLGEQAAFIGHLTINPDNDGGIRTEPLLISYDGAYYPSLSLMLAAKSLNLKPEDIQLNLGDSLKLGKLDIKTDEFSQMRTFYYGDVDELSPFAIDSFYDVVSGKIPVSKYKDKIVIIGPTAYGLGSPQVTPISPAMEPVLILAHNVASILNQNFFLVPEWSPLLRWGLFLVAALYLMLLLPRLSAKHAVWASTTFVIALLSAHFVLMTNSGIWVPLMLPAALVVVGHILLTTKRYLVTEKAKVRSDEKSAESNRMLGLALQQQGQLDMAFEKFRQCPRDESILDVMYNLALDYERKRQFNKAISVYQYMADFAPEFRDLKEKLARAKKLEETVILGGSSSSASNSTMILDPHSDEKPMLGRYQVEKELGKGAMGVVYLGKDPKINRVVAIKTMALKEEFEADELEEVKERFFREAETAGRLNHPNIVTIYDAGEEHDLAYIAMEFLKGHDLARYTKADALLPVPKVINIIHKAALALDYAHEFNIVHRDIKPANIMFNPENSDIKITDFGIARITDSSKTKTGTVLGTPTYMSPEQLAGHKVDGRSDLYSLGVMFYQMLAGTPPFKAESMAALMFKITNEPHPPLFSKRPELEAQLPCIASVIDKALAKNVSERYQTGREFARAIKNCIESCGQKTG</sequence>
<dbReference type="PROSITE" id="PS50011">
    <property type="entry name" value="PROTEIN_KINASE_DOM"/>
    <property type="match status" value="1"/>
</dbReference>
<evidence type="ECO:0000256" key="5">
    <source>
        <dbReference type="ARBA" id="ARBA00022741"/>
    </source>
</evidence>
<proteinExistence type="inferred from homology"/>
<evidence type="ECO:0000313" key="11">
    <source>
        <dbReference type="EMBL" id="PTQ88265.1"/>
    </source>
</evidence>
<keyword evidence="3" id="KW-0723">Serine/threonine-protein kinase</keyword>
<keyword evidence="7 8" id="KW-0067">ATP-binding</keyword>
<dbReference type="InterPro" id="IPR050660">
    <property type="entry name" value="NEK_Ser/Thr_kinase"/>
</dbReference>
<dbReference type="SMART" id="SM01080">
    <property type="entry name" value="CHASE2"/>
    <property type="match status" value="1"/>
</dbReference>
<evidence type="ECO:0000256" key="1">
    <source>
        <dbReference type="ARBA" id="ARBA00010886"/>
    </source>
</evidence>
<dbReference type="SUPFAM" id="SSF56112">
    <property type="entry name" value="Protein kinase-like (PK-like)"/>
    <property type="match status" value="1"/>
</dbReference>
<accession>A0A2T5IWG7</accession>
<feature type="transmembrane region" description="Helical" evidence="9">
    <location>
        <begin position="403"/>
        <end position="421"/>
    </location>
</feature>
<dbReference type="FunFam" id="1.10.510.10:FF:000021">
    <property type="entry name" value="Serine/threonine protein kinase"/>
    <property type="match status" value="1"/>
</dbReference>
<gene>
    <name evidence="11" type="ORF">C8N29_11331</name>
</gene>
<organism evidence="11 12">
    <name type="scientific">Agitococcus lubricus</name>
    <dbReference type="NCBI Taxonomy" id="1077255"/>
    <lineage>
        <taxon>Bacteria</taxon>
        <taxon>Pseudomonadati</taxon>
        <taxon>Pseudomonadota</taxon>
        <taxon>Gammaproteobacteria</taxon>
        <taxon>Moraxellales</taxon>
        <taxon>Moraxellaceae</taxon>
        <taxon>Agitococcus</taxon>
    </lineage>
</organism>
<feature type="transmembrane region" description="Helical" evidence="9">
    <location>
        <begin position="378"/>
        <end position="396"/>
    </location>
</feature>
<keyword evidence="9" id="KW-0472">Membrane</keyword>
<evidence type="ECO:0000256" key="9">
    <source>
        <dbReference type="SAM" id="Phobius"/>
    </source>
</evidence>
<protein>
    <recommendedName>
        <fullName evidence="2">non-specific serine/threonine protein kinase</fullName>
        <ecNumber evidence="2">2.7.11.1</ecNumber>
    </recommendedName>
</protein>
<keyword evidence="5 8" id="KW-0547">Nucleotide-binding</keyword>
<dbReference type="SUPFAM" id="SSF48452">
    <property type="entry name" value="TPR-like"/>
    <property type="match status" value="1"/>
</dbReference>
<feature type="transmembrane region" description="Helical" evidence="9">
    <location>
        <begin position="427"/>
        <end position="445"/>
    </location>
</feature>
<evidence type="ECO:0000313" key="12">
    <source>
        <dbReference type="Proteomes" id="UP000244223"/>
    </source>
</evidence>
<dbReference type="CDD" id="cd14014">
    <property type="entry name" value="STKc_PknB_like"/>
    <property type="match status" value="1"/>
</dbReference>
<dbReference type="GO" id="GO:0004674">
    <property type="term" value="F:protein serine/threonine kinase activity"/>
    <property type="evidence" value="ECO:0007669"/>
    <property type="project" value="UniProtKB-KW"/>
</dbReference>
<reference evidence="11 12" key="1">
    <citation type="submission" date="2018-04" db="EMBL/GenBank/DDBJ databases">
        <title>Genomic Encyclopedia of Archaeal and Bacterial Type Strains, Phase II (KMG-II): from individual species to whole genera.</title>
        <authorList>
            <person name="Goeker M."/>
        </authorList>
    </citation>
    <scope>NUCLEOTIDE SEQUENCE [LARGE SCALE GENOMIC DNA]</scope>
    <source>
        <strain evidence="11 12">DSM 5822</strain>
    </source>
</reference>
<feature type="domain" description="Protein kinase" evidence="10">
    <location>
        <begin position="577"/>
        <end position="841"/>
    </location>
</feature>
<dbReference type="AlphaFoldDB" id="A0A2T5IWG7"/>
<evidence type="ECO:0000256" key="8">
    <source>
        <dbReference type="PROSITE-ProRule" id="PRU10141"/>
    </source>
</evidence>
<dbReference type="OrthoDB" id="9788659at2"/>
<comment type="caution">
    <text evidence="11">The sequence shown here is derived from an EMBL/GenBank/DDBJ whole genome shotgun (WGS) entry which is preliminary data.</text>
</comment>
<dbReference type="Pfam" id="PF00069">
    <property type="entry name" value="Pkinase"/>
    <property type="match status" value="1"/>
</dbReference>
<dbReference type="Gene3D" id="1.25.40.10">
    <property type="entry name" value="Tetratricopeptide repeat domain"/>
    <property type="match status" value="1"/>
</dbReference>
<dbReference type="PANTHER" id="PTHR43671:SF13">
    <property type="entry name" value="SERINE_THREONINE-PROTEIN KINASE NEK2"/>
    <property type="match status" value="1"/>
</dbReference>
<keyword evidence="9" id="KW-0812">Transmembrane</keyword>
<dbReference type="EMBL" id="QAON01000013">
    <property type="protein sequence ID" value="PTQ88265.1"/>
    <property type="molecule type" value="Genomic_DNA"/>
</dbReference>
<dbReference type="SMART" id="SM00220">
    <property type="entry name" value="S_TKc"/>
    <property type="match status" value="1"/>
</dbReference>
<dbReference type="InterPro" id="IPR008271">
    <property type="entry name" value="Ser/Thr_kinase_AS"/>
</dbReference>
<dbReference type="PROSITE" id="PS00108">
    <property type="entry name" value="PROTEIN_KINASE_ST"/>
    <property type="match status" value="1"/>
</dbReference>
<dbReference type="Pfam" id="PF05226">
    <property type="entry name" value="CHASE2"/>
    <property type="match status" value="1"/>
</dbReference>
<dbReference type="InterPro" id="IPR000719">
    <property type="entry name" value="Prot_kinase_dom"/>
</dbReference>
<dbReference type="RefSeq" id="WP_107866375.1">
    <property type="nucleotide sequence ID" value="NZ_QAON01000013.1"/>
</dbReference>
<feature type="transmembrane region" description="Helical" evidence="9">
    <location>
        <begin position="12"/>
        <end position="31"/>
    </location>
</feature>
<keyword evidence="12" id="KW-1185">Reference proteome</keyword>
<evidence type="ECO:0000256" key="2">
    <source>
        <dbReference type="ARBA" id="ARBA00012513"/>
    </source>
</evidence>
<evidence type="ECO:0000256" key="7">
    <source>
        <dbReference type="ARBA" id="ARBA00022840"/>
    </source>
</evidence>
<dbReference type="Gene3D" id="3.30.200.20">
    <property type="entry name" value="Phosphorylase Kinase, domain 1"/>
    <property type="match status" value="1"/>
</dbReference>
<dbReference type="GO" id="GO:0005524">
    <property type="term" value="F:ATP binding"/>
    <property type="evidence" value="ECO:0007669"/>
    <property type="project" value="UniProtKB-UniRule"/>
</dbReference>
<evidence type="ECO:0000256" key="4">
    <source>
        <dbReference type="ARBA" id="ARBA00022679"/>
    </source>
</evidence>
<dbReference type="InterPro" id="IPR011009">
    <property type="entry name" value="Kinase-like_dom_sf"/>
</dbReference>
<feature type="binding site" evidence="8">
    <location>
        <position position="611"/>
    </location>
    <ligand>
        <name>ATP</name>
        <dbReference type="ChEBI" id="CHEBI:30616"/>
    </ligand>
</feature>
<dbReference type="PROSITE" id="PS00107">
    <property type="entry name" value="PROTEIN_KINASE_ATP"/>
    <property type="match status" value="1"/>
</dbReference>
<evidence type="ECO:0000259" key="10">
    <source>
        <dbReference type="PROSITE" id="PS50011"/>
    </source>
</evidence>
<keyword evidence="4" id="KW-0808">Transferase</keyword>